<dbReference type="PANTHER" id="PTHR39166:SF1">
    <property type="entry name" value="BLL1166 PROTEIN"/>
    <property type="match status" value="1"/>
</dbReference>
<dbReference type="InterPro" id="IPR009267">
    <property type="entry name" value="NTP_transf_6"/>
</dbReference>
<name>A0A7W4IE88_9PROT</name>
<dbReference type="Proteomes" id="UP000589085">
    <property type="component" value="Unassembled WGS sequence"/>
</dbReference>
<evidence type="ECO:0000313" key="2">
    <source>
        <dbReference type="EMBL" id="MBB2161240.1"/>
    </source>
</evidence>
<dbReference type="AlphaFoldDB" id="A0A7W4IE88"/>
<proteinExistence type="predicted"/>
<organism evidence="2 3">
    <name type="scientific">Gluconacetobacter sacchari</name>
    <dbReference type="NCBI Taxonomy" id="92759"/>
    <lineage>
        <taxon>Bacteria</taxon>
        <taxon>Pseudomonadati</taxon>
        <taxon>Pseudomonadota</taxon>
        <taxon>Alphaproteobacteria</taxon>
        <taxon>Acetobacterales</taxon>
        <taxon>Acetobacteraceae</taxon>
        <taxon>Gluconacetobacter</taxon>
    </lineage>
</organism>
<gene>
    <name evidence="2" type="ORF">HLH48_13850</name>
</gene>
<protein>
    <submittedName>
        <fullName evidence="2">Nucleotidyltransferase family protein</fullName>
    </submittedName>
</protein>
<dbReference type="Pfam" id="PF06042">
    <property type="entry name" value="NTP_transf_6"/>
    <property type="match status" value="1"/>
</dbReference>
<dbReference type="PANTHER" id="PTHR39166">
    <property type="entry name" value="BLL1166 PROTEIN"/>
    <property type="match status" value="1"/>
</dbReference>
<comment type="caution">
    <text evidence="2">The sequence shown here is derived from an EMBL/GenBank/DDBJ whole genome shotgun (WGS) entry which is preliminary data.</text>
</comment>
<keyword evidence="2" id="KW-0808">Transferase</keyword>
<reference evidence="2 3" key="1">
    <citation type="submission" date="2020-04" db="EMBL/GenBank/DDBJ databases">
        <title>Description of novel Gluconacetobacter.</title>
        <authorList>
            <person name="Sombolestani A."/>
        </authorList>
    </citation>
    <scope>NUCLEOTIDE SEQUENCE [LARGE SCALE GENOMIC DNA]</scope>
    <source>
        <strain evidence="2 3">LMG 19747</strain>
    </source>
</reference>
<dbReference type="RefSeq" id="WP_182998077.1">
    <property type="nucleotide sequence ID" value="NZ_JABEQJ010000018.1"/>
</dbReference>
<feature type="region of interest" description="Disordered" evidence="1">
    <location>
        <begin position="189"/>
        <end position="209"/>
    </location>
</feature>
<dbReference type="EMBL" id="JABEQJ010000018">
    <property type="protein sequence ID" value="MBB2161240.1"/>
    <property type="molecule type" value="Genomic_DNA"/>
</dbReference>
<evidence type="ECO:0000313" key="3">
    <source>
        <dbReference type="Proteomes" id="UP000589085"/>
    </source>
</evidence>
<dbReference type="GO" id="GO:0016740">
    <property type="term" value="F:transferase activity"/>
    <property type="evidence" value="ECO:0007669"/>
    <property type="project" value="UniProtKB-KW"/>
</dbReference>
<evidence type="ECO:0000256" key="1">
    <source>
        <dbReference type="SAM" id="MobiDB-lite"/>
    </source>
</evidence>
<sequence>MTFQQNGLRALISQSPLLNPVLEHWTQIALPHAWLVAGAIAQTVWNHAFGLPPDHGIDDIDIVYFDENLGEDAEAAHAARIERLFAGLPVRVDVKNQARVHVWYEEKFGYPIMPYRSVEQAITTFPTTATAVGVRPGNGAFALCAPFGLSDLLAPVVRANKRQITRELYEKKTARWRGHWPDLTVIPWDQQAGSGKSAGRAQPPARPVS</sequence>
<accession>A0A7W4IE88</accession>